<accession>A0A060HM59</accession>
<dbReference type="EMBL" id="CP007536">
    <property type="protein sequence ID" value="AIC16558.1"/>
    <property type="molecule type" value="Genomic_DNA"/>
</dbReference>
<proteinExistence type="predicted"/>
<keyword evidence="3" id="KW-1185">Reference proteome</keyword>
<evidence type="ECO:0000313" key="2">
    <source>
        <dbReference type="EMBL" id="AIC16558.1"/>
    </source>
</evidence>
<protein>
    <submittedName>
        <fullName evidence="2">Uncharacterized protein</fullName>
    </submittedName>
</protein>
<feature type="region of interest" description="Disordered" evidence="1">
    <location>
        <begin position="62"/>
        <end position="90"/>
    </location>
</feature>
<name>A0A060HM59_9ARCH</name>
<feature type="compositionally biased region" description="Basic and acidic residues" evidence="1">
    <location>
        <begin position="62"/>
        <end position="78"/>
    </location>
</feature>
<dbReference type="GeneID" id="74947539"/>
<evidence type="ECO:0000256" key="1">
    <source>
        <dbReference type="SAM" id="MobiDB-lite"/>
    </source>
</evidence>
<feature type="compositionally biased region" description="Polar residues" evidence="1">
    <location>
        <begin position="81"/>
        <end position="90"/>
    </location>
</feature>
<organism evidence="2 3">
    <name type="scientific">Nitrososphaera viennensis EN76</name>
    <dbReference type="NCBI Taxonomy" id="926571"/>
    <lineage>
        <taxon>Archaea</taxon>
        <taxon>Nitrososphaerota</taxon>
        <taxon>Nitrososphaeria</taxon>
        <taxon>Nitrososphaerales</taxon>
        <taxon>Nitrososphaeraceae</taxon>
        <taxon>Nitrososphaera</taxon>
    </lineage>
</organism>
<gene>
    <name evidence="2" type="ORF">NVIE_023000</name>
</gene>
<dbReference type="OrthoDB" id="375816at2157"/>
<dbReference type="KEGG" id="nvn:NVIE_023000"/>
<dbReference type="STRING" id="926571.NVIE_023000"/>
<sequence>MSRIYEIHRYRGDEFQYVVARTNKHSEDYVKADVEKMNALLSPEMRAEGIRYVFALGTVDGMNKKTGERTKKKEKQQQQEDAQVQLSPTT</sequence>
<dbReference type="AlphaFoldDB" id="A0A060HM59"/>
<dbReference type="RefSeq" id="WP_075055293.1">
    <property type="nucleotide sequence ID" value="NZ_CP007536.1"/>
</dbReference>
<evidence type="ECO:0000313" key="3">
    <source>
        <dbReference type="Proteomes" id="UP000027093"/>
    </source>
</evidence>
<reference evidence="2 3" key="1">
    <citation type="journal article" date="2014" name="Int. J. Syst. Evol. Microbiol.">
        <title>Nitrososphaera viennensis gen. nov., sp. nov., an aerobic and mesophilic, ammonia-oxidizing archaeon from soil and a member of the archaeal phylum Thaumarchaeota.</title>
        <authorList>
            <person name="Stieglmeier M."/>
            <person name="Klingl A."/>
            <person name="Alves R.J."/>
            <person name="Rittmann S.K."/>
            <person name="Melcher M."/>
            <person name="Leisch N."/>
            <person name="Schleper C."/>
        </authorList>
    </citation>
    <scope>NUCLEOTIDE SEQUENCE [LARGE SCALE GENOMIC DNA]</scope>
    <source>
        <strain evidence="2">EN76</strain>
    </source>
</reference>
<dbReference type="Proteomes" id="UP000027093">
    <property type="component" value="Chromosome"/>
</dbReference>
<dbReference type="HOGENOM" id="CLU_2476125_0_0_2"/>